<evidence type="ECO:0000313" key="4">
    <source>
        <dbReference type="EMBL" id="CAI6089562.1"/>
    </source>
</evidence>
<dbReference type="GO" id="GO:0006351">
    <property type="term" value="P:DNA-templated transcription"/>
    <property type="evidence" value="ECO:0007669"/>
    <property type="project" value="InterPro"/>
</dbReference>
<reference evidence="4" key="1">
    <citation type="submission" date="2023-01" db="EMBL/GenBank/DDBJ databases">
        <authorList>
            <person name="Piombo E."/>
        </authorList>
    </citation>
    <scope>NUCLEOTIDE SEQUENCE</scope>
</reference>
<comment type="caution">
    <text evidence="4">The sequence shown here is derived from an EMBL/GenBank/DDBJ whole genome shotgun (WGS) entry which is preliminary data.</text>
</comment>
<dbReference type="InterPro" id="IPR007219">
    <property type="entry name" value="XnlR_reg_dom"/>
</dbReference>
<dbReference type="AlphaFoldDB" id="A0AA35M388"/>
<proteinExistence type="predicted"/>
<dbReference type="Proteomes" id="UP001160390">
    <property type="component" value="Unassembled WGS sequence"/>
</dbReference>
<evidence type="ECO:0000256" key="2">
    <source>
        <dbReference type="SAM" id="MobiDB-lite"/>
    </source>
</evidence>
<keyword evidence="1" id="KW-0539">Nucleus</keyword>
<feature type="region of interest" description="Disordered" evidence="2">
    <location>
        <begin position="1"/>
        <end position="20"/>
    </location>
</feature>
<evidence type="ECO:0000313" key="5">
    <source>
        <dbReference type="Proteomes" id="UP001160390"/>
    </source>
</evidence>
<dbReference type="PANTHER" id="PTHR47785">
    <property type="entry name" value="ZN(II)2CYS6 TRANSCRIPTION FACTOR (EUROFUNG)-RELATED-RELATED"/>
    <property type="match status" value="1"/>
</dbReference>
<dbReference type="EMBL" id="CABFNP030001008">
    <property type="protein sequence ID" value="CAI6089562.1"/>
    <property type="molecule type" value="Genomic_DNA"/>
</dbReference>
<evidence type="ECO:0000256" key="1">
    <source>
        <dbReference type="ARBA" id="ARBA00023242"/>
    </source>
</evidence>
<dbReference type="InterPro" id="IPR053181">
    <property type="entry name" value="EcdB-like_regulator"/>
</dbReference>
<dbReference type="CDD" id="cd12148">
    <property type="entry name" value="fungal_TF_MHR"/>
    <property type="match status" value="1"/>
</dbReference>
<organism evidence="4 5">
    <name type="scientific">Clonostachys chloroleuca</name>
    <dbReference type="NCBI Taxonomy" id="1926264"/>
    <lineage>
        <taxon>Eukaryota</taxon>
        <taxon>Fungi</taxon>
        <taxon>Dikarya</taxon>
        <taxon>Ascomycota</taxon>
        <taxon>Pezizomycotina</taxon>
        <taxon>Sordariomycetes</taxon>
        <taxon>Hypocreomycetidae</taxon>
        <taxon>Hypocreales</taxon>
        <taxon>Bionectriaceae</taxon>
        <taxon>Clonostachys</taxon>
    </lineage>
</organism>
<keyword evidence="5" id="KW-1185">Reference proteome</keyword>
<dbReference type="GO" id="GO:0008270">
    <property type="term" value="F:zinc ion binding"/>
    <property type="evidence" value="ECO:0007669"/>
    <property type="project" value="InterPro"/>
</dbReference>
<dbReference type="Pfam" id="PF04082">
    <property type="entry name" value="Fungal_trans"/>
    <property type="match status" value="1"/>
</dbReference>
<dbReference type="PANTHER" id="PTHR47785:SF5">
    <property type="entry name" value="ZN(II)2CYS6 TRANSCRIPTION FACTOR (EUROFUNG)"/>
    <property type="match status" value="1"/>
</dbReference>
<sequence>MSLSPGESAPLYSHRDTQTHDDVMGSLSLRRDLSHPENPPFGTWWTYTVEETLLWPILNYKGNINNCLDVILGDFDDEPGNEDTGASHGTEDNAGPYMRERQKQSFSSGITLGLDDGAIISELVESFLKNIHTKFPILEPQELRERGENLMENGLGWDGETCQVLLACALGAISCPWDVADLENYDRIKPSRERLSLANEYFSAGQKRLGALLTQSSIIAVQCIFMAGLFLMHQQKPVAGWRLLNVASIACRTYISKRMARESRNGQSSRSRSMEQRLCWSCFKTEREVACEFGMETSGLNVIAYSTSLPTPPNGFSNSEMEDSTARRTVSPNATTATSTIRETYQDKSWYYFLTDIMLCKLEMRIDNYCQDKRREAYHFAGGSPEVFFRSMTEALQEFRYQLSSYYNSLPPLMQFPMGGLLPCEDEALNQLRWRIYCVQHDIYIPALYILLHNDVSGWSHNLVNDLIDLANECLKLDVIFLKTAVTPHRQYNTWLWLRKGVRSALILIASRRLKAQRRPGLERLEVPDDATCADGAQRLIQGLRYWSVESSDCKEYLALLYELHSEFRV</sequence>
<name>A0AA35M388_9HYPO</name>
<feature type="region of interest" description="Disordered" evidence="2">
    <location>
        <begin position="315"/>
        <end position="335"/>
    </location>
</feature>
<gene>
    <name evidence="4" type="ORF">CCHLO57077_00011989</name>
</gene>
<feature type="domain" description="Xylanolytic transcriptional activator regulatory" evidence="3">
    <location>
        <begin position="125"/>
        <end position="356"/>
    </location>
</feature>
<dbReference type="GO" id="GO:0003677">
    <property type="term" value="F:DNA binding"/>
    <property type="evidence" value="ECO:0007669"/>
    <property type="project" value="InterPro"/>
</dbReference>
<accession>A0AA35M388</accession>
<feature type="region of interest" description="Disordered" evidence="2">
    <location>
        <begin position="79"/>
        <end position="101"/>
    </location>
</feature>
<protein>
    <recommendedName>
        <fullName evidence="3">Xylanolytic transcriptional activator regulatory domain-containing protein</fullName>
    </recommendedName>
</protein>
<evidence type="ECO:0000259" key="3">
    <source>
        <dbReference type="Pfam" id="PF04082"/>
    </source>
</evidence>